<dbReference type="AlphaFoldDB" id="A0A4S8L6E2"/>
<dbReference type="EMBL" id="ML179627">
    <property type="protein sequence ID" value="THU84031.1"/>
    <property type="molecule type" value="Genomic_DNA"/>
</dbReference>
<accession>A0A4S8L6E2</accession>
<dbReference type="Proteomes" id="UP000297245">
    <property type="component" value="Unassembled WGS sequence"/>
</dbReference>
<proteinExistence type="predicted"/>
<organism evidence="1 2">
    <name type="scientific">Dendrothele bispora (strain CBS 962.96)</name>
    <dbReference type="NCBI Taxonomy" id="1314807"/>
    <lineage>
        <taxon>Eukaryota</taxon>
        <taxon>Fungi</taxon>
        <taxon>Dikarya</taxon>
        <taxon>Basidiomycota</taxon>
        <taxon>Agaricomycotina</taxon>
        <taxon>Agaricomycetes</taxon>
        <taxon>Agaricomycetidae</taxon>
        <taxon>Agaricales</taxon>
        <taxon>Agaricales incertae sedis</taxon>
        <taxon>Dendrothele</taxon>
    </lineage>
</organism>
<evidence type="ECO:0000313" key="2">
    <source>
        <dbReference type="Proteomes" id="UP000297245"/>
    </source>
</evidence>
<reference evidence="1 2" key="1">
    <citation type="journal article" date="2019" name="Nat. Ecol. Evol.">
        <title>Megaphylogeny resolves global patterns of mushroom evolution.</title>
        <authorList>
            <person name="Varga T."/>
            <person name="Krizsan K."/>
            <person name="Foldi C."/>
            <person name="Dima B."/>
            <person name="Sanchez-Garcia M."/>
            <person name="Sanchez-Ramirez S."/>
            <person name="Szollosi G.J."/>
            <person name="Szarkandi J.G."/>
            <person name="Papp V."/>
            <person name="Albert L."/>
            <person name="Andreopoulos W."/>
            <person name="Angelini C."/>
            <person name="Antonin V."/>
            <person name="Barry K.W."/>
            <person name="Bougher N.L."/>
            <person name="Buchanan P."/>
            <person name="Buyck B."/>
            <person name="Bense V."/>
            <person name="Catcheside P."/>
            <person name="Chovatia M."/>
            <person name="Cooper J."/>
            <person name="Damon W."/>
            <person name="Desjardin D."/>
            <person name="Finy P."/>
            <person name="Geml J."/>
            <person name="Haridas S."/>
            <person name="Hughes K."/>
            <person name="Justo A."/>
            <person name="Karasinski D."/>
            <person name="Kautmanova I."/>
            <person name="Kiss B."/>
            <person name="Kocsube S."/>
            <person name="Kotiranta H."/>
            <person name="LaButti K.M."/>
            <person name="Lechner B.E."/>
            <person name="Liimatainen K."/>
            <person name="Lipzen A."/>
            <person name="Lukacs Z."/>
            <person name="Mihaltcheva S."/>
            <person name="Morgado L.N."/>
            <person name="Niskanen T."/>
            <person name="Noordeloos M.E."/>
            <person name="Ohm R.A."/>
            <person name="Ortiz-Santana B."/>
            <person name="Ovrebo C."/>
            <person name="Racz N."/>
            <person name="Riley R."/>
            <person name="Savchenko A."/>
            <person name="Shiryaev A."/>
            <person name="Soop K."/>
            <person name="Spirin V."/>
            <person name="Szebenyi C."/>
            <person name="Tomsovsky M."/>
            <person name="Tulloss R.E."/>
            <person name="Uehling J."/>
            <person name="Grigoriev I.V."/>
            <person name="Vagvolgyi C."/>
            <person name="Papp T."/>
            <person name="Martin F.M."/>
            <person name="Miettinen O."/>
            <person name="Hibbett D.S."/>
            <person name="Nagy L.G."/>
        </authorList>
    </citation>
    <scope>NUCLEOTIDE SEQUENCE [LARGE SCALE GENOMIC DNA]</scope>
    <source>
        <strain evidence="1 2">CBS 962.96</strain>
    </source>
</reference>
<gene>
    <name evidence="1" type="ORF">K435DRAFT_870709</name>
</gene>
<keyword evidence="2" id="KW-1185">Reference proteome</keyword>
<sequence>MHTADFARWITLGPMWRETALRTQKDVSDSFLGALASSVRHATKFHHCQAIAAFTEHSNDFKAYANLTNFLYNNYVQVLKICGDYKNLLNDMKVLGISHEELFKEWLVEE</sequence>
<evidence type="ECO:0000313" key="1">
    <source>
        <dbReference type="EMBL" id="THU84031.1"/>
    </source>
</evidence>
<name>A0A4S8L6E2_DENBC</name>
<protein>
    <submittedName>
        <fullName evidence="1">Uncharacterized protein</fullName>
    </submittedName>
</protein>